<dbReference type="Proteomes" id="UP000798662">
    <property type="component" value="Chromosome 1"/>
</dbReference>
<reference evidence="1" key="1">
    <citation type="submission" date="2019-11" db="EMBL/GenBank/DDBJ databases">
        <title>Nori genome reveals adaptations in red seaweeds to the harsh intertidal environment.</title>
        <authorList>
            <person name="Wang D."/>
            <person name="Mao Y."/>
        </authorList>
    </citation>
    <scope>NUCLEOTIDE SEQUENCE</scope>
    <source>
        <tissue evidence="1">Gametophyte</tissue>
    </source>
</reference>
<protein>
    <submittedName>
        <fullName evidence="1">Uncharacterized protein</fullName>
    </submittedName>
</protein>
<evidence type="ECO:0000313" key="1">
    <source>
        <dbReference type="EMBL" id="KAK1861544.1"/>
    </source>
</evidence>
<sequence length="473" mass="48719">MLVTPLVQAGGYALRLVRVHQLPAPATSAYTVLHGTAPRLSTPPPRLYTSCPHRCPCTPPPLPLCTLHRTRHGSRRSPLSHRLCGYRRRRRPPPRQRGPPPPHGAAAAAPPPAMVAASSVTSIVPATPPPATPPPAVAAVAAKLQTELPALFRADADPDWSLYTPNVRFEDPLNRFRGVAKYRDNIRFLKESFAFRDAAMYLHDTVAGEDAVVTRWTLAMTAAFLPWSPRVVFTGESVYGVDLAAGETQGGVNRHIDTWDSIAAQGFPSVEAVADLVRQLSPAGAAVARAGSGGDPPPGVPPYLTLRREAAWEVRRVDGYTAIAATDGGGWGGEGGVDARAAAAVRAAWAAAVADAAAAASSSSSSSSSRVPLLVEVAPTGRGVVTAALPAGVAAPTAGGAARVVAPRTVAVAAVGGPPKAAAVAAARDGLVARLGAAGVTPVAPDAVTVVVVPGLFGTPLLRRTEVWIEVAA</sequence>
<name>A0ACC3BU23_PYRYE</name>
<dbReference type="EMBL" id="CM020618">
    <property type="protein sequence ID" value="KAK1861544.1"/>
    <property type="molecule type" value="Genomic_DNA"/>
</dbReference>
<comment type="caution">
    <text evidence="1">The sequence shown here is derived from an EMBL/GenBank/DDBJ whole genome shotgun (WGS) entry which is preliminary data.</text>
</comment>
<organism evidence="1 2">
    <name type="scientific">Pyropia yezoensis</name>
    <name type="common">Susabi-nori</name>
    <name type="synonym">Porphyra yezoensis</name>
    <dbReference type="NCBI Taxonomy" id="2788"/>
    <lineage>
        <taxon>Eukaryota</taxon>
        <taxon>Rhodophyta</taxon>
        <taxon>Bangiophyceae</taxon>
        <taxon>Bangiales</taxon>
        <taxon>Bangiaceae</taxon>
        <taxon>Pyropia</taxon>
    </lineage>
</organism>
<gene>
    <name evidence="1" type="ORF">I4F81_004128</name>
</gene>
<accession>A0ACC3BU23</accession>
<evidence type="ECO:0000313" key="2">
    <source>
        <dbReference type="Proteomes" id="UP000798662"/>
    </source>
</evidence>
<keyword evidence="2" id="KW-1185">Reference proteome</keyword>
<proteinExistence type="predicted"/>